<name>A0A327NM82_9BACT</name>
<proteinExistence type="predicted"/>
<evidence type="ECO:0000313" key="1">
    <source>
        <dbReference type="EMBL" id="RAI75835.1"/>
    </source>
</evidence>
<evidence type="ECO:0000313" key="2">
    <source>
        <dbReference type="Proteomes" id="UP000249016"/>
    </source>
</evidence>
<protein>
    <submittedName>
        <fullName evidence="1">Uncharacterized protein</fullName>
    </submittedName>
</protein>
<accession>A0A327NM82</accession>
<dbReference type="EMBL" id="QLII01000001">
    <property type="protein sequence ID" value="RAI75835.1"/>
    <property type="molecule type" value="Genomic_DNA"/>
</dbReference>
<comment type="caution">
    <text evidence="1">The sequence shown here is derived from an EMBL/GenBank/DDBJ whole genome shotgun (WGS) entry which is preliminary data.</text>
</comment>
<dbReference type="Proteomes" id="UP000249016">
    <property type="component" value="Unassembled WGS sequence"/>
</dbReference>
<reference evidence="1 2" key="1">
    <citation type="submission" date="2018-06" db="EMBL/GenBank/DDBJ databases">
        <title>Spirosoma sp. HMF3257 Genome sequencing and assembly.</title>
        <authorList>
            <person name="Kang H."/>
            <person name="Cha I."/>
            <person name="Kim H."/>
            <person name="Kang J."/>
            <person name="Joh K."/>
        </authorList>
    </citation>
    <scope>NUCLEOTIDE SEQUENCE [LARGE SCALE GENOMIC DNA]</scope>
    <source>
        <strain evidence="1 2">HMF3257</strain>
    </source>
</reference>
<sequence length="75" mass="8736">MEKRLKQLTEAERQAILEESPLEVFWAQGTGFAILKKDEPDSVKSYVHGIDEMDGRVAEDWIIRQYLLANDENRN</sequence>
<dbReference type="RefSeq" id="WP_146619213.1">
    <property type="nucleotide sequence ID" value="NZ_QLII01000001.1"/>
</dbReference>
<dbReference type="AlphaFoldDB" id="A0A327NM82"/>
<keyword evidence="2" id="KW-1185">Reference proteome</keyword>
<gene>
    <name evidence="1" type="ORF">HMF3257_19745</name>
</gene>
<organism evidence="1 2">
    <name type="scientific">Spirosoma telluris</name>
    <dbReference type="NCBI Taxonomy" id="2183553"/>
    <lineage>
        <taxon>Bacteria</taxon>
        <taxon>Pseudomonadati</taxon>
        <taxon>Bacteroidota</taxon>
        <taxon>Cytophagia</taxon>
        <taxon>Cytophagales</taxon>
        <taxon>Cytophagaceae</taxon>
        <taxon>Spirosoma</taxon>
    </lineage>
</organism>